<dbReference type="InterPro" id="IPR042118">
    <property type="entry name" value="QueA_dom1"/>
</dbReference>
<proteinExistence type="inferred from homology"/>
<comment type="similarity">
    <text evidence="5">Belongs to the QueA family.</text>
</comment>
<evidence type="ECO:0000256" key="4">
    <source>
        <dbReference type="ARBA" id="ARBA00022785"/>
    </source>
</evidence>
<dbReference type="RefSeq" id="WP_269877753.1">
    <property type="nucleotide sequence ID" value="NZ_JAPZVM010000004.1"/>
</dbReference>
<dbReference type="HAMAP" id="MF_00113">
    <property type="entry name" value="QueA"/>
    <property type="match status" value="1"/>
</dbReference>
<reference evidence="6" key="1">
    <citation type="submission" date="2022-12" db="EMBL/GenBank/DDBJ databases">
        <title>Phocaeicola acetigenes sp. nov., isolated feces from a healthy human.</title>
        <authorList>
            <person name="Do H."/>
            <person name="Ha Y.B."/>
            <person name="Kim J.-S."/>
            <person name="Suh M.K."/>
            <person name="Kim H.S."/>
            <person name="Lee J.-S."/>
        </authorList>
    </citation>
    <scope>NUCLEOTIDE SEQUENCE</scope>
    <source>
        <strain evidence="6">KGMB11183</strain>
    </source>
</reference>
<comment type="function">
    <text evidence="5">Transfers and isomerizes the ribose moiety from AdoMet to the 7-aminomethyl group of 7-deazaguanine (preQ1-tRNA) to give epoxyqueuosine (oQ-tRNA).</text>
</comment>
<keyword evidence="7" id="KW-1185">Reference proteome</keyword>
<comment type="caution">
    <text evidence="6">The sequence shown here is derived from an EMBL/GenBank/DDBJ whole genome shotgun (WGS) entry which is preliminary data.</text>
</comment>
<evidence type="ECO:0000313" key="6">
    <source>
        <dbReference type="EMBL" id="MCZ8372553.1"/>
    </source>
</evidence>
<evidence type="ECO:0000256" key="2">
    <source>
        <dbReference type="ARBA" id="ARBA00022679"/>
    </source>
</evidence>
<keyword evidence="1 5" id="KW-0963">Cytoplasm</keyword>
<comment type="pathway">
    <text evidence="5">tRNA modification; tRNA-queuosine biosynthesis.</text>
</comment>
<name>A0ABT4PHN5_9BACT</name>
<accession>A0ABT4PHN5</accession>
<dbReference type="Gene3D" id="2.40.10.240">
    <property type="entry name" value="QueA-like"/>
    <property type="match status" value="1"/>
</dbReference>
<dbReference type="Proteomes" id="UP001141933">
    <property type="component" value="Unassembled WGS sequence"/>
</dbReference>
<sequence>MEETKHIKINDYNYPLPEERIAKFPLPVRDQSKLLVYRKGEISETVFTSLPNYLESGSLMIFNNTKVIQARLHFRKETGALIEIFCLEPIQPNDYALNFQQTQHAAWLCMIGNLKKWKEGSLQKELTVKGKPLTLTATRGACHGTSHWVDFTWNNDEVTFADILEVFGELPIPPYLNRETQESDKETYQTVYSKIKGSVAAPTAGLHFTQRVLDSLAEKGVDLEEVTLHVGAGTFKPVKSEEIEGHEMHTEYISVNRRTIEKLLAHQGEAIAVGTTSVRTLESLYYIGTTISQHPDASQEELHVKQWQPYETSSSLSTIEALQQILNYMERHQLETLHTSTQIIIAPGYEYKIVKKMITNFHQPQSTLLLLVSAFVKGNWKSIYDYALSHDFRFLSYGDSSLLIP</sequence>
<dbReference type="InterPro" id="IPR042119">
    <property type="entry name" value="QueA_dom2"/>
</dbReference>
<comment type="subunit">
    <text evidence="5">Monomer.</text>
</comment>
<keyword evidence="2 5" id="KW-0808">Transferase</keyword>
<comment type="subcellular location">
    <subcellularLocation>
        <location evidence="5">Cytoplasm</location>
    </subcellularLocation>
</comment>
<keyword evidence="4 5" id="KW-0671">Queuosine biosynthesis</keyword>
<comment type="catalytic activity">
    <reaction evidence="5">
        <text>7-aminomethyl-7-carbaguanosine(34) in tRNA + S-adenosyl-L-methionine = epoxyqueuosine(34) in tRNA + adenine + L-methionine + 2 H(+)</text>
        <dbReference type="Rhea" id="RHEA:32155"/>
        <dbReference type="Rhea" id="RHEA-COMP:10342"/>
        <dbReference type="Rhea" id="RHEA-COMP:18582"/>
        <dbReference type="ChEBI" id="CHEBI:15378"/>
        <dbReference type="ChEBI" id="CHEBI:16708"/>
        <dbReference type="ChEBI" id="CHEBI:57844"/>
        <dbReference type="ChEBI" id="CHEBI:59789"/>
        <dbReference type="ChEBI" id="CHEBI:82833"/>
        <dbReference type="ChEBI" id="CHEBI:194443"/>
        <dbReference type="EC" id="2.4.99.17"/>
    </reaction>
</comment>
<dbReference type="PANTHER" id="PTHR30307">
    <property type="entry name" value="S-ADENOSYLMETHIONINE:TRNA RIBOSYLTRANSFERASE-ISOMERASE"/>
    <property type="match status" value="1"/>
</dbReference>
<dbReference type="PANTHER" id="PTHR30307:SF0">
    <property type="entry name" value="S-ADENOSYLMETHIONINE:TRNA RIBOSYLTRANSFERASE-ISOMERASE"/>
    <property type="match status" value="1"/>
</dbReference>
<organism evidence="6 7">
    <name type="scientific">Phocaeicola acetigenes</name>
    <dbReference type="NCBI Taxonomy" id="3016083"/>
    <lineage>
        <taxon>Bacteria</taxon>
        <taxon>Pseudomonadati</taxon>
        <taxon>Bacteroidota</taxon>
        <taxon>Bacteroidia</taxon>
        <taxon>Bacteroidales</taxon>
        <taxon>Bacteroidaceae</taxon>
        <taxon>Phocaeicola</taxon>
    </lineage>
</organism>
<dbReference type="InterPro" id="IPR003699">
    <property type="entry name" value="QueA"/>
</dbReference>
<protein>
    <recommendedName>
        <fullName evidence="5">S-adenosylmethionine:tRNA ribosyltransferase-isomerase</fullName>
        <ecNumber evidence="5">2.4.99.17</ecNumber>
    </recommendedName>
    <alternativeName>
        <fullName evidence="5">Queuosine biosynthesis protein QueA</fullName>
    </alternativeName>
</protein>
<dbReference type="Pfam" id="PF02547">
    <property type="entry name" value="Queuosine_synth"/>
    <property type="match status" value="1"/>
</dbReference>
<evidence type="ECO:0000256" key="5">
    <source>
        <dbReference type="HAMAP-Rule" id="MF_00113"/>
    </source>
</evidence>
<dbReference type="Gene3D" id="3.40.1780.10">
    <property type="entry name" value="QueA-like"/>
    <property type="match status" value="1"/>
</dbReference>
<dbReference type="SUPFAM" id="SSF111337">
    <property type="entry name" value="QueA-like"/>
    <property type="match status" value="1"/>
</dbReference>
<evidence type="ECO:0000256" key="1">
    <source>
        <dbReference type="ARBA" id="ARBA00022490"/>
    </source>
</evidence>
<dbReference type="EC" id="2.4.99.17" evidence="5"/>
<gene>
    <name evidence="5" type="primary">queA</name>
    <name evidence="6" type="ORF">O6P32_07495</name>
</gene>
<dbReference type="EMBL" id="JAPZVM010000004">
    <property type="protein sequence ID" value="MCZ8372553.1"/>
    <property type="molecule type" value="Genomic_DNA"/>
</dbReference>
<keyword evidence="3 5" id="KW-0949">S-adenosyl-L-methionine</keyword>
<dbReference type="InterPro" id="IPR036100">
    <property type="entry name" value="QueA_sf"/>
</dbReference>
<evidence type="ECO:0000256" key="3">
    <source>
        <dbReference type="ARBA" id="ARBA00022691"/>
    </source>
</evidence>
<evidence type="ECO:0000313" key="7">
    <source>
        <dbReference type="Proteomes" id="UP001141933"/>
    </source>
</evidence>